<dbReference type="InterPro" id="IPR027523">
    <property type="entry name" value="CLU_prot"/>
</dbReference>
<evidence type="ECO:0000313" key="6">
    <source>
        <dbReference type="EMBL" id="ELR16258.1"/>
    </source>
</evidence>
<dbReference type="PANTHER" id="PTHR12601:SF6">
    <property type="entry name" value="CLUSTERED MITOCHONDRIA PROTEIN HOMOLOG"/>
    <property type="match status" value="1"/>
</dbReference>
<keyword evidence="7" id="KW-1185">Reference proteome</keyword>
<keyword evidence="1" id="KW-0963">Cytoplasm</keyword>
<dbReference type="KEGG" id="acan:ACA1_202000"/>
<dbReference type="GO" id="GO:0048312">
    <property type="term" value="P:intracellular distribution of mitochondria"/>
    <property type="evidence" value="ECO:0007669"/>
    <property type="project" value="TreeGrafter"/>
</dbReference>
<evidence type="ECO:0000259" key="5">
    <source>
        <dbReference type="PROSITE" id="PS51823"/>
    </source>
</evidence>
<dbReference type="Gene3D" id="1.25.40.10">
    <property type="entry name" value="Tetratricopeptide repeat domain"/>
    <property type="match status" value="2"/>
</dbReference>
<dbReference type="AlphaFoldDB" id="L8GUF9"/>
<gene>
    <name evidence="6" type="ORF">ACA1_202000</name>
</gene>
<dbReference type="GO" id="GO:0005737">
    <property type="term" value="C:cytoplasm"/>
    <property type="evidence" value="ECO:0007669"/>
    <property type="project" value="TreeGrafter"/>
</dbReference>
<dbReference type="SUPFAM" id="SSF52047">
    <property type="entry name" value="RNI-like"/>
    <property type="match status" value="1"/>
</dbReference>
<dbReference type="Gene3D" id="3.80.10.10">
    <property type="entry name" value="Ribonuclease Inhibitor"/>
    <property type="match status" value="1"/>
</dbReference>
<dbReference type="SUPFAM" id="SSF48452">
    <property type="entry name" value="TPR-like"/>
    <property type="match status" value="1"/>
</dbReference>
<evidence type="ECO:0000256" key="3">
    <source>
        <dbReference type="SAM" id="MobiDB-lite"/>
    </source>
</evidence>
<sequence>MDEQFVEEKDEEETKVEEEKKDEGVAQAQAASSPESLYAASETFVDEEVEEEDKAVAAPKGAEEDEAGENRYAYTAAASDVAYAMDDEFNPEGDAAASASAPAPSYGADSSAFQDIYGMADEQLSKEDDSIYARKEYSATPYELYAPVDIEGHKGLDGRYYVVDFARTFPPERPSPANMKRKGIILFNLLRPELVKSNDVPLTPDAFTLWAKADENKDLYNTRVTEATRRLLHELIPAVAAKLDEMQRSAEKGSTHLDLIEVIHAAGVNVRHLGYIRRKALNEQVQDMIMVEMIARVVRKQLQEKFRKKTRFAGIPTEEPQKLSAVKYLNKLLGRHHTSALHWRLLKRALLFKFAKCLLDHELDDSYDLRKRISVTKLFNRLQKLAPNIFVLTEEARKDFGSAVLAHENESWDQTPPDFKFLPLDLMPLAASIKHMNLIDIAEASAMFYGSLDEKGNDQVRLLIQGLGKFQIAARKMPFIDADTVVALGDMLVSRAKECKPDSYHRDAEYQSALSGALIAFQTALNINPQNVRCLMGLGDIHLVRGEDHEARKKYQEAIAAEPSDAEAYVKLASTYGTKFFSSDSSDTDGKIRETALRKALECDPQHVGALIRLGDILLDRATSALDKNEEYEQFVDEAGSLYGAALAIKPDNYASYEALCYLISFLAHSGGHSKNSTLKLLWSLTKSNEHLKKLCVHEFAKLGQLHLGQLPTISDLVFNVVAGNASSATGLFFNFGLAEEGAIPSPAEATVRDWLLAHPKPLLHLHLVKCPQLGDELLKALGGSVHRQSLQTLSLAGTKAITNEALLQLFQKDGENQADTWPSLTDLDLSSLPALNKEVLAAVAIACPALTTLKFQHADVGDEVVEVLPSQLTTLFLGGRYTKDPLYAAFTQHLTSLVKVSFAYVEELSFDDVYSLAAALPNLRWCQYPRGDVTHWSGNSSVTVKFNERGATTFQFGEVTYQIMSNGGMTSIRGDGAIVNIQGNMAGRFVFLGANKLFDASHSPHAGWLYKYTVPGARGVTSIKYNQQMKLFHIAPTGIATDITLNLAAFYLAFAHK</sequence>
<keyword evidence="2" id="KW-0802">TPR repeat</keyword>
<dbReference type="RefSeq" id="XP_004338271.1">
    <property type="nucleotide sequence ID" value="XM_004338223.1"/>
</dbReference>
<dbReference type="OrthoDB" id="421075at2759"/>
<dbReference type="VEuPathDB" id="AmoebaDB:ACA1_202000"/>
<dbReference type="InterPro" id="IPR019734">
    <property type="entry name" value="TPR_rpt"/>
</dbReference>
<feature type="region of interest" description="Disordered" evidence="3">
    <location>
        <begin position="1"/>
        <end position="70"/>
    </location>
</feature>
<keyword evidence="4" id="KW-0812">Transmembrane</keyword>
<reference evidence="6 7" key="1">
    <citation type="journal article" date="2013" name="Genome Biol.">
        <title>Genome of Acanthamoeba castellanii highlights extensive lateral gene transfer and early evolution of tyrosine kinase signaling.</title>
        <authorList>
            <person name="Clarke M."/>
            <person name="Lohan A.J."/>
            <person name="Liu B."/>
            <person name="Lagkouvardos I."/>
            <person name="Roy S."/>
            <person name="Zafar N."/>
            <person name="Bertelli C."/>
            <person name="Schilde C."/>
            <person name="Kianianmomeni A."/>
            <person name="Burglin T.R."/>
            <person name="Frech C."/>
            <person name="Turcotte B."/>
            <person name="Kopec K.O."/>
            <person name="Synnott J.M."/>
            <person name="Choo C."/>
            <person name="Paponov I."/>
            <person name="Finkler A."/>
            <person name="Soon Heng Tan C."/>
            <person name="Hutchins A.P."/>
            <person name="Weinmeier T."/>
            <person name="Rattei T."/>
            <person name="Chu J.S."/>
            <person name="Gimenez G."/>
            <person name="Irimia M."/>
            <person name="Rigden D.J."/>
            <person name="Fitzpatrick D.A."/>
            <person name="Lorenzo-Morales J."/>
            <person name="Bateman A."/>
            <person name="Chiu C.H."/>
            <person name="Tang P."/>
            <person name="Hegemann P."/>
            <person name="Fromm H."/>
            <person name="Raoult D."/>
            <person name="Greub G."/>
            <person name="Miranda-Saavedra D."/>
            <person name="Chen N."/>
            <person name="Nash P."/>
            <person name="Ginger M.L."/>
            <person name="Horn M."/>
            <person name="Schaap P."/>
            <person name="Caler L."/>
            <person name="Loftus B."/>
        </authorList>
    </citation>
    <scope>NUCLEOTIDE SEQUENCE [LARGE SCALE GENOMIC DNA]</scope>
    <source>
        <strain evidence="6 7">Neff</strain>
    </source>
</reference>
<dbReference type="InterPro" id="IPR011990">
    <property type="entry name" value="TPR-like_helical_dom_sf"/>
</dbReference>
<dbReference type="InterPro" id="IPR025697">
    <property type="entry name" value="CLU_dom"/>
</dbReference>
<name>L8GUF9_ACACF</name>
<evidence type="ECO:0000256" key="4">
    <source>
        <dbReference type="SAM" id="Phobius"/>
    </source>
</evidence>
<dbReference type="GO" id="GO:0003729">
    <property type="term" value="F:mRNA binding"/>
    <property type="evidence" value="ECO:0007669"/>
    <property type="project" value="TreeGrafter"/>
</dbReference>
<dbReference type="STRING" id="1257118.L8GUF9"/>
<feature type="domain" description="Clu" evidence="5">
    <location>
        <begin position="1"/>
        <end position="176"/>
    </location>
</feature>
<organism evidence="6 7">
    <name type="scientific">Acanthamoeba castellanii (strain ATCC 30010 / Neff)</name>
    <dbReference type="NCBI Taxonomy" id="1257118"/>
    <lineage>
        <taxon>Eukaryota</taxon>
        <taxon>Amoebozoa</taxon>
        <taxon>Discosea</taxon>
        <taxon>Longamoebia</taxon>
        <taxon>Centramoebida</taxon>
        <taxon>Acanthamoebidae</taxon>
        <taxon>Acanthamoeba</taxon>
    </lineage>
</organism>
<dbReference type="Proteomes" id="UP000011083">
    <property type="component" value="Unassembled WGS sequence"/>
</dbReference>
<dbReference type="Pfam" id="PF13236">
    <property type="entry name" value="CLU"/>
    <property type="match status" value="1"/>
</dbReference>
<dbReference type="PROSITE" id="PS51823">
    <property type="entry name" value="CLU"/>
    <property type="match status" value="1"/>
</dbReference>
<evidence type="ECO:0000313" key="7">
    <source>
        <dbReference type="Proteomes" id="UP000011083"/>
    </source>
</evidence>
<dbReference type="GeneID" id="14916989"/>
<dbReference type="InterPro" id="IPR032675">
    <property type="entry name" value="LRR_dom_sf"/>
</dbReference>
<accession>L8GUF9</accession>
<dbReference type="InterPro" id="IPR033646">
    <property type="entry name" value="CLU-central"/>
</dbReference>
<feature type="transmembrane region" description="Helical" evidence="4">
    <location>
        <begin position="1032"/>
        <end position="1055"/>
    </location>
</feature>
<proteinExistence type="predicted"/>
<feature type="compositionally biased region" description="Acidic residues" evidence="3">
    <location>
        <begin position="1"/>
        <end position="16"/>
    </location>
</feature>
<dbReference type="Pfam" id="PF12807">
    <property type="entry name" value="eIF3_p135"/>
    <property type="match status" value="1"/>
</dbReference>
<evidence type="ECO:0000256" key="1">
    <source>
        <dbReference type="ARBA" id="ARBA00022490"/>
    </source>
</evidence>
<evidence type="ECO:0000256" key="2">
    <source>
        <dbReference type="PROSITE-ProRule" id="PRU00339"/>
    </source>
</evidence>
<feature type="compositionally biased region" description="Acidic residues" evidence="3">
    <location>
        <begin position="44"/>
        <end position="53"/>
    </location>
</feature>
<feature type="repeat" description="TPR" evidence="2">
    <location>
        <begin position="532"/>
        <end position="565"/>
    </location>
</feature>
<dbReference type="PROSITE" id="PS50005">
    <property type="entry name" value="TPR"/>
    <property type="match status" value="1"/>
</dbReference>
<dbReference type="EMBL" id="KB008001">
    <property type="protein sequence ID" value="ELR16258.1"/>
    <property type="molecule type" value="Genomic_DNA"/>
</dbReference>
<keyword evidence="4" id="KW-1133">Transmembrane helix</keyword>
<keyword evidence="4" id="KW-0472">Membrane</keyword>
<dbReference type="PANTHER" id="PTHR12601">
    <property type="entry name" value="EUKARYOTIC TRANSLATION INITIATION FACTOR 3 SUBUNIT EIF-3"/>
    <property type="match status" value="1"/>
</dbReference>
<protein>
    <submittedName>
        <fullName evidence="6">Tetratricopeptide repeat domain containing protein</fullName>
    </submittedName>
</protein>